<sequence>MRLTYTSDVWWKNAVVYCLDVETFKDGNDDGIGDFRGLTQQIDYLAGLGVTCLWLMPFYPTPNRDDGYDVTDFYAIDPRLGTLGDFVEFMRTAHDRGLRVIADLVVNHTSDQHPWFKEARRSKDSPLRDWYVWSDTPEPDDPKQVVFPDKENSIWEYDEGSGQYYLHSFYRHQPDLNVGNPEVRDEITRILGFWMELGLSGFRVDAVPFLIENVNPKLANPHEFLADLRAFMTRRKGGSILLGEVNVPYPDLMRYFGKGLGDQLTMCFDFIGMQHAWLSMARGEAEPLGQALRERPKPPQDCQWAMFLRNHDELTLDKLSEEERQEIFEAFGPREDMQIFGRGLRRRLPTMLGGDLRRIKMAYSLLFSLPGTPVIFYGEEIGMGENLEEEGRLAVRIPMQWSEDGGFTQGNRPVREIPEGSFAPDRVNVADQKRDTDSLLRWFQLLIERYRECPELAWGEYTVLETGHPAVMAHRCDADGASVVVAHNLCDTAVDVELKLPGLESYRLTDLLVDGTVKVSPEGGVRLPLDPHGCRWLRAAPPEVPPEDASVKSQ</sequence>
<name>A0A1H7FSS6_9ACTN</name>
<dbReference type="InterPro" id="IPR017853">
    <property type="entry name" value="GH"/>
</dbReference>
<keyword evidence="3" id="KW-1185">Reference proteome</keyword>
<dbReference type="Proteomes" id="UP000198953">
    <property type="component" value="Unassembled WGS sequence"/>
</dbReference>
<dbReference type="SUPFAM" id="SSF51445">
    <property type="entry name" value="(Trans)glycosidases"/>
    <property type="match status" value="1"/>
</dbReference>
<dbReference type="InterPro" id="IPR045857">
    <property type="entry name" value="O16G_dom_2"/>
</dbReference>
<gene>
    <name evidence="2" type="ORF">SAMN05660976_00117</name>
</gene>
<dbReference type="SUPFAM" id="SSF51011">
    <property type="entry name" value="Glycosyl hydrolase domain"/>
    <property type="match status" value="1"/>
</dbReference>
<keyword evidence="2" id="KW-0808">Transferase</keyword>
<dbReference type="Gene3D" id="3.90.400.10">
    <property type="entry name" value="Oligo-1,6-glucosidase, Domain 2"/>
    <property type="match status" value="1"/>
</dbReference>
<dbReference type="Pfam" id="PF22157">
    <property type="entry name" value="SupH-like_C"/>
    <property type="match status" value="1"/>
</dbReference>
<dbReference type="Pfam" id="PF00128">
    <property type="entry name" value="Alpha-amylase"/>
    <property type="match status" value="2"/>
</dbReference>
<dbReference type="STRING" id="46177.SAMN05660976_00117"/>
<accession>A0A1H7FSS6</accession>
<dbReference type="GO" id="GO:0005975">
    <property type="term" value="P:carbohydrate metabolic process"/>
    <property type="evidence" value="ECO:0007669"/>
    <property type="project" value="InterPro"/>
</dbReference>
<proteinExistence type="predicted"/>
<dbReference type="Gene3D" id="3.20.20.80">
    <property type="entry name" value="Glycosidases"/>
    <property type="match status" value="1"/>
</dbReference>
<dbReference type="GO" id="GO:0016740">
    <property type="term" value="F:transferase activity"/>
    <property type="evidence" value="ECO:0007669"/>
    <property type="project" value="UniProtKB-KW"/>
</dbReference>
<dbReference type="InterPro" id="IPR013780">
    <property type="entry name" value="Glyco_hydro_b"/>
</dbReference>
<dbReference type="InterPro" id="IPR054049">
    <property type="entry name" value="SupH-like_C"/>
</dbReference>
<dbReference type="PANTHER" id="PTHR10357">
    <property type="entry name" value="ALPHA-AMYLASE FAMILY MEMBER"/>
    <property type="match status" value="1"/>
</dbReference>
<feature type="domain" description="Glycosyl hydrolase family 13 catalytic" evidence="1">
    <location>
        <begin position="18"/>
        <end position="396"/>
    </location>
</feature>
<organism evidence="2 3">
    <name type="scientific">Nonomuraea pusilla</name>
    <dbReference type="NCBI Taxonomy" id="46177"/>
    <lineage>
        <taxon>Bacteria</taxon>
        <taxon>Bacillati</taxon>
        <taxon>Actinomycetota</taxon>
        <taxon>Actinomycetes</taxon>
        <taxon>Streptosporangiales</taxon>
        <taxon>Streptosporangiaceae</taxon>
        <taxon>Nonomuraea</taxon>
    </lineage>
</organism>
<dbReference type="CDD" id="cd11334">
    <property type="entry name" value="AmyAc_TreS"/>
    <property type="match status" value="1"/>
</dbReference>
<dbReference type="InterPro" id="IPR006047">
    <property type="entry name" value="GH13_cat_dom"/>
</dbReference>
<reference evidence="2 3" key="1">
    <citation type="submission" date="2016-10" db="EMBL/GenBank/DDBJ databases">
        <authorList>
            <person name="de Groot N.N."/>
        </authorList>
    </citation>
    <scope>NUCLEOTIDE SEQUENCE [LARGE SCALE GENOMIC DNA]</scope>
    <source>
        <strain evidence="2 3">DSM 43357</strain>
    </source>
</reference>
<evidence type="ECO:0000313" key="3">
    <source>
        <dbReference type="Proteomes" id="UP000198953"/>
    </source>
</evidence>
<protein>
    <submittedName>
        <fullName evidence="2">Maltose alpha-D-glucosyltransferase/ alpha-amylase</fullName>
    </submittedName>
</protein>
<dbReference type="SMART" id="SM00642">
    <property type="entry name" value="Aamy"/>
    <property type="match status" value="1"/>
</dbReference>
<dbReference type="AlphaFoldDB" id="A0A1H7FSS6"/>
<dbReference type="PANTHER" id="PTHR10357:SF219">
    <property type="entry name" value="MALTOSE ALPHA-D-GLUCOSYLTRANSFERASE"/>
    <property type="match status" value="1"/>
</dbReference>
<dbReference type="Gene3D" id="2.60.40.1180">
    <property type="entry name" value="Golgi alpha-mannosidase II"/>
    <property type="match status" value="1"/>
</dbReference>
<dbReference type="OrthoDB" id="3203135at2"/>
<evidence type="ECO:0000313" key="2">
    <source>
        <dbReference type="EMBL" id="SEK26405.1"/>
    </source>
</evidence>
<dbReference type="EMBL" id="FOBF01000001">
    <property type="protein sequence ID" value="SEK26405.1"/>
    <property type="molecule type" value="Genomic_DNA"/>
</dbReference>
<dbReference type="RefSeq" id="WP_091097464.1">
    <property type="nucleotide sequence ID" value="NZ_FOBF01000001.1"/>
</dbReference>
<evidence type="ECO:0000259" key="1">
    <source>
        <dbReference type="SMART" id="SM00642"/>
    </source>
</evidence>